<sequence>MSLRHGLLALLEAGPRHGSRLRAAFEEHTGAAWPLSLGRVCTTLGLLERDGLVAREGVDGAGRVTYALTRAGRAELRSWYARPVELAGPPREELALKLVLADTAPEVEVREVVDVQRRHVSEALHDYVRQRAELLARRLESPGEVARLLVLEQLICHAEAESRWLEHCAARLLRLHPPQEPERPARNADGAHTVDHLPQGAPRR</sequence>
<evidence type="ECO:0000313" key="4">
    <source>
        <dbReference type="EMBL" id="GHE65873.1"/>
    </source>
</evidence>
<reference evidence="4" key="1">
    <citation type="journal article" date="2014" name="Int. J. Syst. Evol. Microbiol.">
        <title>Complete genome sequence of Corynebacterium casei LMG S-19264T (=DSM 44701T), isolated from a smear-ripened cheese.</title>
        <authorList>
            <consortium name="US DOE Joint Genome Institute (JGI-PGF)"/>
            <person name="Walter F."/>
            <person name="Albersmeier A."/>
            <person name="Kalinowski J."/>
            <person name="Ruckert C."/>
        </authorList>
    </citation>
    <scope>NUCLEOTIDE SEQUENCE</scope>
    <source>
        <strain evidence="4">JCM 3302</strain>
    </source>
</reference>
<dbReference type="EMBL" id="BNBC01000006">
    <property type="protein sequence ID" value="GHE65873.1"/>
    <property type="molecule type" value="Genomic_DNA"/>
</dbReference>
<proteinExistence type="predicted"/>
<dbReference type="InterPro" id="IPR018309">
    <property type="entry name" value="Tscrpt_reg_PadR_C"/>
</dbReference>
<name>A0A918ZQP6_9ACTN</name>
<dbReference type="Pfam" id="PF10400">
    <property type="entry name" value="Vir_act_alpha_C"/>
    <property type="match status" value="1"/>
</dbReference>
<feature type="domain" description="Transcription regulator PadR N-terminal" evidence="2">
    <location>
        <begin position="7"/>
        <end position="77"/>
    </location>
</feature>
<feature type="domain" description="Transcription regulator PadR C-terminal" evidence="3">
    <location>
        <begin position="91"/>
        <end position="172"/>
    </location>
</feature>
<dbReference type="InterPro" id="IPR036390">
    <property type="entry name" value="WH_DNA-bd_sf"/>
</dbReference>
<dbReference type="SUPFAM" id="SSF46785">
    <property type="entry name" value="Winged helix' DNA-binding domain"/>
    <property type="match status" value="1"/>
</dbReference>
<evidence type="ECO:0000259" key="3">
    <source>
        <dbReference type="Pfam" id="PF10400"/>
    </source>
</evidence>
<organism evidence="4 5">
    <name type="scientific">Streptomyces spiralis</name>
    <dbReference type="NCBI Taxonomy" id="66376"/>
    <lineage>
        <taxon>Bacteria</taxon>
        <taxon>Bacillati</taxon>
        <taxon>Actinomycetota</taxon>
        <taxon>Actinomycetes</taxon>
        <taxon>Kitasatosporales</taxon>
        <taxon>Streptomycetaceae</taxon>
        <taxon>Streptomyces</taxon>
    </lineage>
</organism>
<dbReference type="InterPro" id="IPR036388">
    <property type="entry name" value="WH-like_DNA-bd_sf"/>
</dbReference>
<dbReference type="PANTHER" id="PTHR43252:SF6">
    <property type="entry name" value="NEGATIVE TRANSCRIPTION REGULATOR PADR"/>
    <property type="match status" value="1"/>
</dbReference>
<evidence type="ECO:0000313" key="5">
    <source>
        <dbReference type="Proteomes" id="UP000641386"/>
    </source>
</evidence>
<dbReference type="RefSeq" id="WP_189898547.1">
    <property type="nucleotide sequence ID" value="NZ_BNBC01000006.1"/>
</dbReference>
<dbReference type="Pfam" id="PF03551">
    <property type="entry name" value="PadR"/>
    <property type="match status" value="1"/>
</dbReference>
<dbReference type="AlphaFoldDB" id="A0A918ZQP6"/>
<dbReference type="Gene3D" id="1.10.10.10">
    <property type="entry name" value="Winged helix-like DNA-binding domain superfamily/Winged helix DNA-binding domain"/>
    <property type="match status" value="1"/>
</dbReference>
<feature type="region of interest" description="Disordered" evidence="1">
    <location>
        <begin position="179"/>
        <end position="204"/>
    </location>
</feature>
<accession>A0A918ZQP6</accession>
<reference evidence="4" key="2">
    <citation type="submission" date="2020-09" db="EMBL/GenBank/DDBJ databases">
        <authorList>
            <person name="Sun Q."/>
            <person name="Ohkuma M."/>
        </authorList>
    </citation>
    <scope>NUCLEOTIDE SEQUENCE</scope>
    <source>
        <strain evidence="4">JCM 3302</strain>
    </source>
</reference>
<keyword evidence="5" id="KW-1185">Reference proteome</keyword>
<protein>
    <submittedName>
        <fullName evidence="4">PadR family transcriptional regulator</fullName>
    </submittedName>
</protein>
<evidence type="ECO:0000259" key="2">
    <source>
        <dbReference type="Pfam" id="PF03551"/>
    </source>
</evidence>
<dbReference type="PANTHER" id="PTHR43252">
    <property type="entry name" value="TRANSCRIPTIONAL REGULATOR YQJI"/>
    <property type="match status" value="1"/>
</dbReference>
<gene>
    <name evidence="4" type="ORF">GCM10014715_19450</name>
</gene>
<dbReference type="Gene3D" id="6.10.140.190">
    <property type="match status" value="1"/>
</dbReference>
<dbReference type="Proteomes" id="UP000641386">
    <property type="component" value="Unassembled WGS sequence"/>
</dbReference>
<evidence type="ECO:0000256" key="1">
    <source>
        <dbReference type="SAM" id="MobiDB-lite"/>
    </source>
</evidence>
<dbReference type="InterPro" id="IPR005149">
    <property type="entry name" value="Tscrpt_reg_PadR_N"/>
</dbReference>
<comment type="caution">
    <text evidence="4">The sequence shown here is derived from an EMBL/GenBank/DDBJ whole genome shotgun (WGS) entry which is preliminary data.</text>
</comment>